<name>H2C1J1_9CREN</name>
<proteinExistence type="predicted"/>
<dbReference type="AlphaFoldDB" id="H2C1J1"/>
<reference evidence="1 2" key="1">
    <citation type="submission" date="2012-01" db="EMBL/GenBank/DDBJ databases">
        <title>Improved High-Quality Draft sequence of Metallosphaera yellowstonensis MK1.</title>
        <authorList>
            <consortium name="US DOE Joint Genome Institute"/>
            <person name="Lucas S."/>
            <person name="Han J."/>
            <person name="Cheng J.-F."/>
            <person name="Goodwin L."/>
            <person name="Pitluck S."/>
            <person name="Peters L."/>
            <person name="Teshima H."/>
            <person name="Detter J.C."/>
            <person name="Han C."/>
            <person name="Tapia R."/>
            <person name="Land M."/>
            <person name="Hauser L."/>
            <person name="Kyrpides N."/>
            <person name="Kozubal M."/>
            <person name="Macur R.E."/>
            <person name="Jay Z."/>
            <person name="Inskeep W."/>
            <person name="Woyke T."/>
        </authorList>
    </citation>
    <scope>NUCLEOTIDE SEQUENCE [LARGE SCALE GENOMIC DNA]</scope>
    <source>
        <strain evidence="1 2">MK1</strain>
    </source>
</reference>
<keyword evidence="2" id="KW-1185">Reference proteome</keyword>
<evidence type="ECO:0000313" key="2">
    <source>
        <dbReference type="Proteomes" id="UP000003980"/>
    </source>
</evidence>
<dbReference type="EMBL" id="JH597761">
    <property type="protein sequence ID" value="EHP70112.1"/>
    <property type="molecule type" value="Genomic_DNA"/>
</dbReference>
<dbReference type="HOGENOM" id="CLU_3371371_0_0_2"/>
<evidence type="ECO:0000313" key="1">
    <source>
        <dbReference type="EMBL" id="EHP70112.1"/>
    </source>
</evidence>
<protein>
    <submittedName>
        <fullName evidence="1">Uncharacterized protein</fullName>
    </submittedName>
</protein>
<organism evidence="1 2">
    <name type="scientific">Metallosphaera yellowstonensis MK1</name>
    <dbReference type="NCBI Taxonomy" id="671065"/>
    <lineage>
        <taxon>Archaea</taxon>
        <taxon>Thermoproteota</taxon>
        <taxon>Thermoprotei</taxon>
        <taxon>Sulfolobales</taxon>
        <taxon>Sulfolobaceae</taxon>
        <taxon>Metallosphaera</taxon>
    </lineage>
</organism>
<dbReference type="STRING" id="671065.MetMK1DRAFT_00006140"/>
<gene>
    <name evidence="1" type="ORF">MetMK1DRAFT_00006140</name>
</gene>
<dbReference type="Proteomes" id="UP000003980">
    <property type="component" value="Unassembled WGS sequence"/>
</dbReference>
<sequence>MNGAMNVIRKSINVVVSAMRRPLSFLVDHNLVLP</sequence>
<accession>H2C1J1</accession>